<dbReference type="KEGG" id="alka:J0B03_08490"/>
<dbReference type="Gene3D" id="3.20.20.70">
    <property type="entry name" value="Aldolase class I"/>
    <property type="match status" value="1"/>
</dbReference>
<dbReference type="EMBL" id="CP071444">
    <property type="protein sequence ID" value="QSX07847.1"/>
    <property type="molecule type" value="Genomic_DNA"/>
</dbReference>
<evidence type="ECO:0000313" key="2">
    <source>
        <dbReference type="Proteomes" id="UP000663499"/>
    </source>
</evidence>
<dbReference type="RefSeq" id="WP_207299189.1">
    <property type="nucleotide sequence ID" value="NZ_CP071444.1"/>
</dbReference>
<dbReference type="InterPro" id="IPR050377">
    <property type="entry name" value="Radical_SAM_PqqE_MftC-like"/>
</dbReference>
<protein>
    <submittedName>
        <fullName evidence="1">Radical SAM protein</fullName>
    </submittedName>
</protein>
<dbReference type="Proteomes" id="UP000663499">
    <property type="component" value="Chromosome"/>
</dbReference>
<dbReference type="AlphaFoldDB" id="A0A974XDH9"/>
<evidence type="ECO:0000313" key="1">
    <source>
        <dbReference type="EMBL" id="QSX07847.1"/>
    </source>
</evidence>
<reference evidence="1" key="1">
    <citation type="submission" date="2021-03" db="EMBL/GenBank/DDBJ databases">
        <title>Alkalibacter marinus sp. nov., isolated from tidal flat sediment.</title>
        <authorList>
            <person name="Namirimu T."/>
            <person name="Yang J.-A."/>
            <person name="Yang S.-H."/>
            <person name="Kim Y.-J."/>
            <person name="Kwon K.K."/>
        </authorList>
    </citation>
    <scope>NUCLEOTIDE SEQUENCE</scope>
    <source>
        <strain evidence="1">ES005</strain>
    </source>
</reference>
<keyword evidence="2" id="KW-1185">Reference proteome</keyword>
<accession>A0A974XDH9</accession>
<dbReference type="PANTHER" id="PTHR11228:SF7">
    <property type="entry name" value="PQQA PEPTIDE CYCLASE"/>
    <property type="match status" value="1"/>
</dbReference>
<organism evidence="1 2">
    <name type="scientific">Alkalibacter rhizosphaerae</name>
    <dbReference type="NCBI Taxonomy" id="2815577"/>
    <lineage>
        <taxon>Bacteria</taxon>
        <taxon>Bacillati</taxon>
        <taxon>Bacillota</taxon>
        <taxon>Clostridia</taxon>
        <taxon>Eubacteriales</taxon>
        <taxon>Eubacteriaceae</taxon>
        <taxon>Alkalibacter</taxon>
    </lineage>
</organism>
<sequence length="363" mass="39938">MSLLRIFDQNGFVSSFETTNGDYFRSGILNAHGEDTGVDPFMASFPHLLDIGIMGHCTHGLEGRCQQAGTQCYQMGASVKQPNMTLEDYSKIIQQCRGKVYQVALGGRGDPDMHESFHEILSLTREADIVPNLTTSGYGLTSDNADAIAAYCGAAAVSYYKTTYMERAIDMLASRGVTTNLHFVLGNNSIDEAIRMLSTNTIPPGIDRVVFLLHKPVGYGTLERVLQKNDPRVPQFFHLLTQPDIASKTGFDSCCVPGIVTFAKDVSPETFDSCESGRFSAYIGPDLVMRPCSFDQTGSYDVDLKQHGIQEGWFGQAFDSFRRHAMTACPDCTDRSMCMGGCPICPEINLCHNIKPDIRRSAQ</sequence>
<gene>
    <name evidence="1" type="ORF">J0B03_08490</name>
</gene>
<proteinExistence type="predicted"/>
<dbReference type="SUPFAM" id="SSF102114">
    <property type="entry name" value="Radical SAM enzymes"/>
    <property type="match status" value="1"/>
</dbReference>
<dbReference type="PANTHER" id="PTHR11228">
    <property type="entry name" value="RADICAL SAM DOMAIN PROTEIN"/>
    <property type="match status" value="1"/>
</dbReference>
<name>A0A974XDH9_9FIRM</name>
<dbReference type="InterPro" id="IPR013785">
    <property type="entry name" value="Aldolase_TIM"/>
</dbReference>
<dbReference type="InterPro" id="IPR058240">
    <property type="entry name" value="rSAM_sf"/>
</dbReference>